<evidence type="ECO:0000256" key="1">
    <source>
        <dbReference type="ARBA" id="ARBA00007613"/>
    </source>
</evidence>
<dbReference type="Proteomes" id="UP000622890">
    <property type="component" value="Unassembled WGS sequence"/>
</dbReference>
<dbReference type="Gene3D" id="2.20.200.10">
    <property type="entry name" value="Outer membrane efflux proteins (OEP)"/>
    <property type="match status" value="1"/>
</dbReference>
<feature type="chain" id="PRO_5038156918" evidence="2">
    <location>
        <begin position="21"/>
        <end position="475"/>
    </location>
</feature>
<comment type="subcellular location">
    <subcellularLocation>
        <location evidence="2">Cell membrane</location>
        <topology evidence="2">Lipid-anchor</topology>
    </subcellularLocation>
</comment>
<keyword evidence="2" id="KW-0564">Palmitate</keyword>
<dbReference type="Gene3D" id="1.20.1600.10">
    <property type="entry name" value="Outer membrane efflux proteins (OEP)"/>
    <property type="match status" value="1"/>
</dbReference>
<reference evidence="3" key="1">
    <citation type="submission" date="2021-01" db="EMBL/GenBank/DDBJ databases">
        <title>Genome sequence of strain Noviherbaspirillum sp. DKR-6.</title>
        <authorList>
            <person name="Chaudhary D.K."/>
        </authorList>
    </citation>
    <scope>NUCLEOTIDE SEQUENCE</scope>
    <source>
        <strain evidence="3">DKR-6</strain>
    </source>
</reference>
<proteinExistence type="inferred from homology"/>
<dbReference type="Pfam" id="PF02321">
    <property type="entry name" value="OEP"/>
    <property type="match status" value="2"/>
</dbReference>
<comment type="caution">
    <text evidence="3">The sequence shown here is derived from an EMBL/GenBank/DDBJ whole genome shotgun (WGS) entry which is preliminary data.</text>
</comment>
<evidence type="ECO:0000256" key="2">
    <source>
        <dbReference type="RuleBase" id="RU362097"/>
    </source>
</evidence>
<dbReference type="GO" id="GO:0005886">
    <property type="term" value="C:plasma membrane"/>
    <property type="evidence" value="ECO:0007669"/>
    <property type="project" value="UniProtKB-SubCell"/>
</dbReference>
<feature type="signal peptide" evidence="2">
    <location>
        <begin position="1"/>
        <end position="20"/>
    </location>
</feature>
<dbReference type="PROSITE" id="PS51257">
    <property type="entry name" value="PROKAR_LIPOPROTEIN"/>
    <property type="match status" value="1"/>
</dbReference>
<protein>
    <submittedName>
        <fullName evidence="3">Efflux transporter outer membrane subunit</fullName>
    </submittedName>
</protein>
<comment type="similarity">
    <text evidence="1 2">Belongs to the outer membrane factor (OMF) (TC 1.B.17) family.</text>
</comment>
<dbReference type="PANTHER" id="PTHR30203:SF25">
    <property type="entry name" value="OUTER MEMBRANE PROTEIN-RELATED"/>
    <property type="match status" value="1"/>
</dbReference>
<dbReference type="GO" id="GO:0015562">
    <property type="term" value="F:efflux transmembrane transporter activity"/>
    <property type="evidence" value="ECO:0007669"/>
    <property type="project" value="InterPro"/>
</dbReference>
<keyword evidence="2" id="KW-0732">Signal</keyword>
<dbReference type="PANTHER" id="PTHR30203">
    <property type="entry name" value="OUTER MEMBRANE CATION EFFLUX PROTEIN"/>
    <property type="match status" value="1"/>
</dbReference>
<evidence type="ECO:0000313" key="4">
    <source>
        <dbReference type="Proteomes" id="UP000622890"/>
    </source>
</evidence>
<dbReference type="InterPro" id="IPR010131">
    <property type="entry name" value="MdtP/NodT-like"/>
</dbReference>
<keyword evidence="2" id="KW-1134">Transmembrane beta strand</keyword>
<evidence type="ECO:0000313" key="3">
    <source>
        <dbReference type="EMBL" id="MBK4738044.1"/>
    </source>
</evidence>
<dbReference type="EMBL" id="JAEPBG010000016">
    <property type="protein sequence ID" value="MBK4738044.1"/>
    <property type="molecule type" value="Genomic_DNA"/>
</dbReference>
<accession>A0A934T2L0</accession>
<name>A0A934T2L0_9BURK</name>
<keyword evidence="4" id="KW-1185">Reference proteome</keyword>
<keyword evidence="2" id="KW-0472">Membrane</keyword>
<dbReference type="SUPFAM" id="SSF56954">
    <property type="entry name" value="Outer membrane efflux proteins (OEP)"/>
    <property type="match status" value="1"/>
</dbReference>
<organism evidence="3 4">
    <name type="scientific">Noviherbaspirillum pedocola</name>
    <dbReference type="NCBI Taxonomy" id="2801341"/>
    <lineage>
        <taxon>Bacteria</taxon>
        <taxon>Pseudomonadati</taxon>
        <taxon>Pseudomonadota</taxon>
        <taxon>Betaproteobacteria</taxon>
        <taxon>Burkholderiales</taxon>
        <taxon>Oxalobacteraceae</taxon>
        <taxon>Noviherbaspirillum</taxon>
    </lineage>
</organism>
<dbReference type="AlphaFoldDB" id="A0A934T2L0"/>
<keyword evidence="2" id="KW-0812">Transmembrane</keyword>
<dbReference type="InterPro" id="IPR003423">
    <property type="entry name" value="OMP_efflux"/>
</dbReference>
<gene>
    <name evidence="3" type="ORF">JJB74_25760</name>
</gene>
<dbReference type="NCBIfam" id="TIGR01845">
    <property type="entry name" value="outer_NodT"/>
    <property type="match status" value="1"/>
</dbReference>
<sequence length="475" mass="49625">MRIVFSAWLTTLLAACSAVGPDYHGAPATSTPAAFTRAFDESPAAPLATWWAALGDHELDTLVARALQSSPTLPSVRARLLRARAALQATRANAAPNVSASALYAHARLPSLPLGGGNSGGGSSPSSLNLYNLGFDASWEIDLFGGQRRAAESAQAALGAAEAQLADAQVSLSAEVAQAYVNLRATQARLALAAAAIQRQTRVLQLTEQREAGGTASKLDVARLRNQLEATRADVAPLEAQRDAYSDALAFLVGAMPGTLDAELAQVTPLPLPPAQVAVGDPAALLQRRPDIRAAERVLAARSAAIGQAEASRFPRLSFLGLIGIGGTTPGSLSQLDDFTVIAAPQLRWSFLDFGRGAARVKSAEADRDEAEAQYRVAVLGALRDAEDALSRYSKRRVAVATAARAKGAADEAAMLMRARLRAGTANLIEMLDAERQQIAAEQNLLAAEAGLTGDFVSLQKALGLGWSQEAGPRS</sequence>
<keyword evidence="2" id="KW-0449">Lipoprotein</keyword>